<name>A0A8I6SG20_CIMLE</name>
<dbReference type="Gene3D" id="3.90.1230.10">
    <property type="entry name" value="Nitric Oxide Synthase, Chain A, domain 3"/>
    <property type="match status" value="1"/>
</dbReference>
<comment type="similarity">
    <text evidence="2 12">Belongs to the NOS family.</text>
</comment>
<dbReference type="PROSITE" id="PS60001">
    <property type="entry name" value="NOS"/>
    <property type="match status" value="1"/>
</dbReference>
<evidence type="ECO:0000256" key="3">
    <source>
        <dbReference type="ARBA" id="ARBA00022617"/>
    </source>
</evidence>
<evidence type="ECO:0000256" key="1">
    <source>
        <dbReference type="ARBA" id="ARBA00001970"/>
    </source>
</evidence>
<comment type="function">
    <text evidence="12">Produces nitric oxide (NO) which is a messenger molecule with diverse functions.</text>
</comment>
<keyword evidence="17" id="KW-1185">Reference proteome</keyword>
<evidence type="ECO:0000259" key="14">
    <source>
        <dbReference type="PROSITE" id="PS50902"/>
    </source>
</evidence>
<dbReference type="KEGG" id="clec:106661589"/>
<protein>
    <recommendedName>
        <fullName evidence="12">Nitric oxide synthase</fullName>
        <ecNumber evidence="12">1.14.13.39</ecNumber>
    </recommendedName>
</protein>
<dbReference type="InterPro" id="IPR012144">
    <property type="entry name" value="NOS_euk"/>
</dbReference>
<dbReference type="Gene3D" id="1.20.990.10">
    <property type="entry name" value="NADPH-cytochrome p450 Reductase, Chain A, domain 3"/>
    <property type="match status" value="1"/>
</dbReference>
<evidence type="ECO:0000256" key="9">
    <source>
        <dbReference type="ARBA" id="ARBA00022860"/>
    </source>
</evidence>
<dbReference type="GO" id="GO:0020037">
    <property type="term" value="F:heme binding"/>
    <property type="evidence" value="ECO:0007669"/>
    <property type="project" value="InterPro"/>
</dbReference>
<dbReference type="Gene3D" id="3.90.440.10">
    <property type="entry name" value="Nitric Oxide Synthase,Heme Domain,Chain A domain 2"/>
    <property type="match status" value="1"/>
</dbReference>
<dbReference type="Gene3D" id="2.40.30.10">
    <property type="entry name" value="Translation factors"/>
    <property type="match status" value="1"/>
</dbReference>
<dbReference type="EC" id="1.14.13.39" evidence="12"/>
<dbReference type="FunFam" id="3.90.440.10:FF:000001">
    <property type="entry name" value="Endothelial nitric oxide synthase"/>
    <property type="match status" value="1"/>
</dbReference>
<dbReference type="FunFam" id="3.40.50.80:FF:000003">
    <property type="entry name" value="Nitric oxide synthase"/>
    <property type="match status" value="1"/>
</dbReference>
<comment type="cofactor">
    <cofactor evidence="12">
        <name>FAD</name>
        <dbReference type="ChEBI" id="CHEBI:57692"/>
    </cofactor>
    <text evidence="12">Binds 1 FAD.</text>
</comment>
<dbReference type="GO" id="GO:0050660">
    <property type="term" value="F:flavin adenine dinucleotide binding"/>
    <property type="evidence" value="ECO:0007669"/>
    <property type="project" value="InterPro"/>
</dbReference>
<comment type="cofactor">
    <cofactor evidence="1 12">
        <name>heme b</name>
        <dbReference type="ChEBI" id="CHEBI:60344"/>
    </cofactor>
</comment>
<dbReference type="PROSITE" id="PS50902">
    <property type="entry name" value="FLAVODOXIN_LIKE"/>
    <property type="match status" value="1"/>
</dbReference>
<dbReference type="InterPro" id="IPR023173">
    <property type="entry name" value="NADPH_Cyt_P450_Rdtase_alpha"/>
</dbReference>
<dbReference type="Pfam" id="PF00667">
    <property type="entry name" value="FAD_binding_1"/>
    <property type="match status" value="1"/>
</dbReference>
<dbReference type="RefSeq" id="XP_024082649.1">
    <property type="nucleotide sequence ID" value="XM_024226881.1"/>
</dbReference>
<dbReference type="CTD" id="34495"/>
<comment type="cofactor">
    <cofactor evidence="12">
        <name>FMN</name>
        <dbReference type="ChEBI" id="CHEBI:58210"/>
    </cofactor>
    <text evidence="12">Binds 1 FMN.</text>
</comment>
<keyword evidence="10 12" id="KW-0560">Oxidoreductase</keyword>
<dbReference type="InterPro" id="IPR029039">
    <property type="entry name" value="Flavoprotein-like_sf"/>
</dbReference>
<dbReference type="GeneID" id="106661589"/>
<dbReference type="FunFam" id="1.20.990.10:FF:000002">
    <property type="entry name" value="Nitric oxide synthase"/>
    <property type="match status" value="1"/>
</dbReference>
<dbReference type="GO" id="GO:0006809">
    <property type="term" value="P:nitric oxide biosynthetic process"/>
    <property type="evidence" value="ECO:0007669"/>
    <property type="project" value="InterPro"/>
</dbReference>
<dbReference type="PANTHER" id="PTHR43410:SF1">
    <property type="entry name" value="NITRIC OXIDE SYNTHASE"/>
    <property type="match status" value="1"/>
</dbReference>
<evidence type="ECO:0000256" key="8">
    <source>
        <dbReference type="ARBA" id="ARBA00022857"/>
    </source>
</evidence>
<dbReference type="EnsemblMetazoa" id="XM_024226881.1">
    <property type="protein sequence ID" value="XP_024082649.1"/>
    <property type="gene ID" value="LOC106661589"/>
</dbReference>
<dbReference type="OMA" id="QVFDCRQ"/>
<keyword evidence="6 12" id="KW-0479">Metal-binding</keyword>
<dbReference type="GO" id="GO:0004517">
    <property type="term" value="F:nitric-oxide synthase activity"/>
    <property type="evidence" value="ECO:0007669"/>
    <property type="project" value="UniProtKB-EC"/>
</dbReference>
<evidence type="ECO:0000256" key="13">
    <source>
        <dbReference type="PIRSR" id="PIRSR000333-1"/>
    </source>
</evidence>
<dbReference type="AlphaFoldDB" id="A0A8I6SG20"/>
<dbReference type="GO" id="GO:0046872">
    <property type="term" value="F:metal ion binding"/>
    <property type="evidence" value="ECO:0007669"/>
    <property type="project" value="UniProtKB-KW"/>
</dbReference>
<dbReference type="Proteomes" id="UP000494040">
    <property type="component" value="Unassembled WGS sequence"/>
</dbReference>
<dbReference type="InterPro" id="IPR036119">
    <property type="entry name" value="NOS_N_sf"/>
</dbReference>
<keyword evidence="5 12" id="KW-0288">FMN</keyword>
<dbReference type="InterPro" id="IPR001094">
    <property type="entry name" value="Flavdoxin-like"/>
</dbReference>
<feature type="binding site" description="axial binding residue" evidence="13">
    <location>
        <position position="44"/>
    </location>
    <ligand>
        <name>heme b</name>
        <dbReference type="ChEBI" id="CHEBI:60344"/>
    </ligand>
    <ligandPart>
        <name>Fe</name>
        <dbReference type="ChEBI" id="CHEBI:18248"/>
    </ligandPart>
</feature>
<accession>A0A8I6SG20</accession>
<dbReference type="CDD" id="cd00795">
    <property type="entry name" value="NOS_oxygenase_euk"/>
    <property type="match status" value="1"/>
</dbReference>
<dbReference type="GO" id="GO:0010181">
    <property type="term" value="F:FMN binding"/>
    <property type="evidence" value="ECO:0007669"/>
    <property type="project" value="InterPro"/>
</dbReference>
<dbReference type="GO" id="GO:0005516">
    <property type="term" value="F:calmodulin binding"/>
    <property type="evidence" value="ECO:0007669"/>
    <property type="project" value="UniProtKB-KW"/>
</dbReference>
<dbReference type="GO" id="GO:0050661">
    <property type="term" value="F:NADP binding"/>
    <property type="evidence" value="ECO:0007669"/>
    <property type="project" value="InterPro"/>
</dbReference>
<keyword evidence="8 12" id="KW-0521">NADP</keyword>
<dbReference type="InterPro" id="IPR044943">
    <property type="entry name" value="NOS_dom_1"/>
</dbReference>
<evidence type="ECO:0000256" key="2">
    <source>
        <dbReference type="ARBA" id="ARBA00006267"/>
    </source>
</evidence>
<feature type="domain" description="Flavodoxin-like" evidence="14">
    <location>
        <begin position="386"/>
        <end position="574"/>
    </location>
</feature>
<evidence type="ECO:0000256" key="5">
    <source>
        <dbReference type="ARBA" id="ARBA00022643"/>
    </source>
</evidence>
<evidence type="ECO:0000256" key="12">
    <source>
        <dbReference type="PIRNR" id="PIRNR000333"/>
    </source>
</evidence>
<dbReference type="InterPro" id="IPR004030">
    <property type="entry name" value="NOS_N"/>
</dbReference>
<dbReference type="FunFam" id="3.40.50.360:FF:000033">
    <property type="entry name" value="Nitric oxide synthase"/>
    <property type="match status" value="1"/>
</dbReference>
<evidence type="ECO:0000256" key="6">
    <source>
        <dbReference type="ARBA" id="ARBA00022723"/>
    </source>
</evidence>
<dbReference type="GO" id="GO:1903522">
    <property type="term" value="P:regulation of blood circulation"/>
    <property type="evidence" value="ECO:0007669"/>
    <property type="project" value="UniProtKB-ARBA"/>
</dbReference>
<evidence type="ECO:0000256" key="10">
    <source>
        <dbReference type="ARBA" id="ARBA00023002"/>
    </source>
</evidence>
<dbReference type="InterPro" id="IPR017938">
    <property type="entry name" value="Riboflavin_synthase-like_b-brl"/>
</dbReference>
<evidence type="ECO:0000256" key="11">
    <source>
        <dbReference type="ARBA" id="ARBA00023004"/>
    </source>
</evidence>
<dbReference type="PANTHER" id="PTHR43410">
    <property type="entry name" value="NITRIC OXIDE SYNTHASE OXYGENASE"/>
    <property type="match status" value="1"/>
</dbReference>
<feature type="domain" description="FAD-binding FR-type" evidence="15">
    <location>
        <begin position="626"/>
        <end position="871"/>
    </location>
</feature>
<proteinExistence type="inferred from homology"/>
<dbReference type="InterPro" id="IPR003097">
    <property type="entry name" value="CysJ-like_FAD-binding"/>
</dbReference>
<sequence>MQSPAHEARWAQVEKEIATTGTYDLTETELVYGAKLAWRNAPRCIGRIQWAKLQVFDCRSVTTTSGMFEALCNHIKYSTNKGNIRAAITVFPHKTDPKHDFRIWNTQLISYAGYVKDKGIVGDPAQVEFTELCTKLGWKGKGTRFDILPLVLSTNGDDPDYFDLPPELVLEVPLTHPNYDWFGELGLKWYSLPAVSSMMFDCGGLQFTAAPFNGWYMSSEIGGRDLCDVQRYNMLETIAQKMELDTRSSVTLWKDRAFVEANVAVLHSFQVHNVTIVDHHSASESFMKHLENEQRLRGGCPADWGWIVPPISGSITPVFHQEMVNYIIYPAYLYQEPAWISHEWKDICGGLGGKRERRKFHFKQIARAVKFTSKLFGNALSKRIKATILFATETGKSEMYAKKLGEIFGHVFHSQVLSMEEYDMSKIEHEALLLVVASTFGNGDPPENGQGFAQSLYTIKMDESGMTNGNNTSSLASSASFIKANSQIDHQTSLERCDSFRGSVTDADMFGPLSNVRFAVFALGSSAYPNFCAFGSYVDNLLGELGGERLMKLTTGDEMCGQEQAFKKWAPDVFSVACDTFCLDNDETFLEATQVLHSEAITAATVRFVESIPDDLCKALAKSNNKKVERCPLIGKRNLHGKGSSRATLLLEIGQTEHIKYEPGDHVGILACNRTELVEGIISHLECPIDPDRPIQLQMLKETHTPDGITRNWVPHERLPTCSLRTLLTRFLDVTTPPSPNMLQFFASCATDEKDQEKLTHLATDSAAYEDWRHWRFPNLLEVLQEFPSVRILPALLVAQLTPLQPRFYSISSAPSLYSNQIHLTVAVVQYRTQDGNGPVHYGVASNYLYDINISDHIYLFVRSAPNFHIPKEANSPIIMVGPGTGIAPFRGFWQQRLAERSLNGPDKFGKMSLFFGCRLRNLDLYQDEKESMVKEGVLSKVYLALSREPSIPKTYVQDLLRVEAKSVYTQLVTERGHFYVCGDCTMAEHVFKTLRQIILEQGGMSDNEVDLYMLSMRDENRYHEDIFGITLRTAEVHNRSRESARIRMASQSQP</sequence>
<organism evidence="16 17">
    <name type="scientific">Cimex lectularius</name>
    <name type="common">Bed bug</name>
    <name type="synonym">Acanthia lectularia</name>
    <dbReference type="NCBI Taxonomy" id="79782"/>
    <lineage>
        <taxon>Eukaryota</taxon>
        <taxon>Metazoa</taxon>
        <taxon>Ecdysozoa</taxon>
        <taxon>Arthropoda</taxon>
        <taxon>Hexapoda</taxon>
        <taxon>Insecta</taxon>
        <taxon>Pterygota</taxon>
        <taxon>Neoptera</taxon>
        <taxon>Paraneoptera</taxon>
        <taxon>Hemiptera</taxon>
        <taxon>Heteroptera</taxon>
        <taxon>Panheteroptera</taxon>
        <taxon>Cimicomorpha</taxon>
        <taxon>Cimicidae</taxon>
        <taxon>Cimex</taxon>
    </lineage>
</organism>
<evidence type="ECO:0000313" key="16">
    <source>
        <dbReference type="EnsemblMetazoa" id="XP_024082649.1"/>
    </source>
</evidence>
<dbReference type="InterPro" id="IPR008254">
    <property type="entry name" value="Flavodoxin/NO_synth"/>
</dbReference>
<dbReference type="Gene3D" id="3.40.50.360">
    <property type="match status" value="1"/>
</dbReference>
<keyword evidence="3 12" id="KW-0349">Heme</keyword>
<dbReference type="Pfam" id="PF00175">
    <property type="entry name" value="NAD_binding_1"/>
    <property type="match status" value="1"/>
</dbReference>
<evidence type="ECO:0000259" key="15">
    <source>
        <dbReference type="PROSITE" id="PS51384"/>
    </source>
</evidence>
<dbReference type="OrthoDB" id="1688044at2759"/>
<keyword evidence="4" id="KW-0285">Flavoprotein</keyword>
<keyword evidence="9 12" id="KW-0112">Calmodulin-binding</keyword>
<dbReference type="InterPro" id="IPR050607">
    <property type="entry name" value="NOS"/>
</dbReference>
<dbReference type="PRINTS" id="PR00369">
    <property type="entry name" value="FLAVODOXIN"/>
</dbReference>
<dbReference type="Gene3D" id="3.90.340.10">
    <property type="entry name" value="Nitric Oxide Synthase, Chain A, domain 1"/>
    <property type="match status" value="1"/>
</dbReference>
<dbReference type="SUPFAM" id="SSF63380">
    <property type="entry name" value="Riboflavin synthase domain-like"/>
    <property type="match status" value="1"/>
</dbReference>
<dbReference type="InterPro" id="IPR017927">
    <property type="entry name" value="FAD-bd_FR_type"/>
</dbReference>
<dbReference type="InterPro" id="IPR044944">
    <property type="entry name" value="NOS_dom_3"/>
</dbReference>
<dbReference type="Pfam" id="PF02898">
    <property type="entry name" value="NO_synthase"/>
    <property type="match status" value="1"/>
</dbReference>
<dbReference type="InterPro" id="IPR001433">
    <property type="entry name" value="OxRdtase_FAD/NAD-bd"/>
</dbReference>
<evidence type="ECO:0000256" key="4">
    <source>
        <dbReference type="ARBA" id="ARBA00022630"/>
    </source>
</evidence>
<reference evidence="16" key="1">
    <citation type="submission" date="2022-01" db="UniProtKB">
        <authorList>
            <consortium name="EnsemblMetazoa"/>
        </authorList>
    </citation>
    <scope>IDENTIFICATION</scope>
</reference>
<dbReference type="Pfam" id="PF00258">
    <property type="entry name" value="Flavodoxin_1"/>
    <property type="match status" value="1"/>
</dbReference>
<evidence type="ECO:0000256" key="7">
    <source>
        <dbReference type="ARBA" id="ARBA00022827"/>
    </source>
</evidence>
<keyword evidence="7 12" id="KW-0274">FAD</keyword>
<dbReference type="PROSITE" id="PS51384">
    <property type="entry name" value="FAD_FR"/>
    <property type="match status" value="1"/>
</dbReference>
<dbReference type="InterPro" id="IPR039261">
    <property type="entry name" value="FNR_nucleotide-bd"/>
</dbReference>
<comment type="catalytic activity">
    <reaction evidence="12">
        <text>2 L-arginine + 3 NADPH + 4 O2 + H(+) = 2 L-citrulline + 2 nitric oxide + 3 NADP(+) + 4 H2O</text>
        <dbReference type="Rhea" id="RHEA:19897"/>
        <dbReference type="ChEBI" id="CHEBI:15377"/>
        <dbReference type="ChEBI" id="CHEBI:15378"/>
        <dbReference type="ChEBI" id="CHEBI:15379"/>
        <dbReference type="ChEBI" id="CHEBI:16480"/>
        <dbReference type="ChEBI" id="CHEBI:32682"/>
        <dbReference type="ChEBI" id="CHEBI:57743"/>
        <dbReference type="ChEBI" id="CHEBI:57783"/>
        <dbReference type="ChEBI" id="CHEBI:58349"/>
        <dbReference type="EC" id="1.14.13.39"/>
    </reaction>
</comment>
<dbReference type="SUPFAM" id="SSF56512">
    <property type="entry name" value="Nitric oxide (NO) synthase oxygenase domain"/>
    <property type="match status" value="1"/>
</dbReference>
<dbReference type="InterPro" id="IPR044940">
    <property type="entry name" value="NOS_dom_2"/>
</dbReference>
<dbReference type="Gene3D" id="3.40.50.80">
    <property type="entry name" value="Nucleotide-binding domain of ferredoxin-NADP reductase (FNR) module"/>
    <property type="match status" value="1"/>
</dbReference>
<evidence type="ECO:0000313" key="17">
    <source>
        <dbReference type="Proteomes" id="UP000494040"/>
    </source>
</evidence>
<dbReference type="PRINTS" id="PR00371">
    <property type="entry name" value="FPNCR"/>
</dbReference>
<dbReference type="PIRSF" id="PIRSF000333">
    <property type="entry name" value="NOS"/>
    <property type="match status" value="1"/>
</dbReference>
<keyword evidence="11 12" id="KW-0408">Iron</keyword>
<dbReference type="SUPFAM" id="SSF52343">
    <property type="entry name" value="Ferredoxin reductase-like, C-terminal NADP-linked domain"/>
    <property type="match status" value="1"/>
</dbReference>
<dbReference type="SUPFAM" id="SSF52218">
    <property type="entry name" value="Flavoproteins"/>
    <property type="match status" value="1"/>
</dbReference>
<dbReference type="InterPro" id="IPR001709">
    <property type="entry name" value="Flavoprot_Pyr_Nucl_cyt_Rdtase"/>
</dbReference>